<gene>
    <name evidence="2" type="ORF">G5V58_18135</name>
</gene>
<dbReference type="KEGG" id="nano:G5V58_18135"/>
<name>A0A6G6WH14_9ACTN</name>
<keyword evidence="1" id="KW-1133">Transmembrane helix</keyword>
<dbReference type="RefSeq" id="WP_165235873.1">
    <property type="nucleotide sequence ID" value="NZ_CP049257.1"/>
</dbReference>
<sequence>MRGRRKRRLPAYLMTQGRRPGPAQAVAATVVGDGPARRVGLLAPESAVLPAGAPLLAAMAAGLVVGVVLGFWAGHLLP</sequence>
<evidence type="ECO:0000256" key="1">
    <source>
        <dbReference type="SAM" id="Phobius"/>
    </source>
</evidence>
<keyword evidence="1" id="KW-0812">Transmembrane</keyword>
<evidence type="ECO:0000313" key="3">
    <source>
        <dbReference type="Proteomes" id="UP000502996"/>
    </source>
</evidence>
<keyword evidence="1" id="KW-0472">Membrane</keyword>
<organism evidence="2 3">
    <name type="scientific">Nocardioides anomalus</name>
    <dbReference type="NCBI Taxonomy" id="2712223"/>
    <lineage>
        <taxon>Bacteria</taxon>
        <taxon>Bacillati</taxon>
        <taxon>Actinomycetota</taxon>
        <taxon>Actinomycetes</taxon>
        <taxon>Propionibacteriales</taxon>
        <taxon>Nocardioidaceae</taxon>
        <taxon>Nocardioides</taxon>
    </lineage>
</organism>
<proteinExistence type="predicted"/>
<evidence type="ECO:0000313" key="2">
    <source>
        <dbReference type="EMBL" id="QIG44443.1"/>
    </source>
</evidence>
<feature type="transmembrane region" description="Helical" evidence="1">
    <location>
        <begin position="47"/>
        <end position="73"/>
    </location>
</feature>
<keyword evidence="3" id="KW-1185">Reference proteome</keyword>
<protein>
    <submittedName>
        <fullName evidence="2">Uncharacterized protein</fullName>
    </submittedName>
</protein>
<reference evidence="2 3" key="1">
    <citation type="submission" date="2020-02" db="EMBL/GenBank/DDBJ databases">
        <title>Full genome sequence of Nocardioides sp. R-3366.</title>
        <authorList>
            <person name="Im W.-T."/>
        </authorList>
    </citation>
    <scope>NUCLEOTIDE SEQUENCE [LARGE SCALE GENOMIC DNA]</scope>
    <source>
        <strain evidence="2 3">R-3366</strain>
    </source>
</reference>
<dbReference type="Proteomes" id="UP000502996">
    <property type="component" value="Chromosome"/>
</dbReference>
<accession>A0A6G6WH14</accession>
<dbReference type="EMBL" id="CP049257">
    <property type="protein sequence ID" value="QIG44443.1"/>
    <property type="molecule type" value="Genomic_DNA"/>
</dbReference>
<dbReference type="AlphaFoldDB" id="A0A6G6WH14"/>